<evidence type="ECO:0000313" key="2">
    <source>
        <dbReference type="EMBL" id="EEQ33248.1"/>
    </source>
</evidence>
<evidence type="ECO:0000256" key="1">
    <source>
        <dbReference type="SAM" id="MobiDB-lite"/>
    </source>
</evidence>
<dbReference type="eggNOG" id="ENOG502RNI9">
    <property type="taxonomic scope" value="Eukaryota"/>
</dbReference>
<evidence type="ECO:0000313" key="3">
    <source>
        <dbReference type="Proteomes" id="UP000002035"/>
    </source>
</evidence>
<organism evidence="2 3">
    <name type="scientific">Arthroderma otae (strain ATCC MYA-4605 / CBS 113480)</name>
    <name type="common">Microsporum canis</name>
    <dbReference type="NCBI Taxonomy" id="554155"/>
    <lineage>
        <taxon>Eukaryota</taxon>
        <taxon>Fungi</taxon>
        <taxon>Dikarya</taxon>
        <taxon>Ascomycota</taxon>
        <taxon>Pezizomycotina</taxon>
        <taxon>Eurotiomycetes</taxon>
        <taxon>Eurotiomycetidae</taxon>
        <taxon>Onygenales</taxon>
        <taxon>Arthrodermataceae</taxon>
        <taxon>Microsporum</taxon>
    </lineage>
</organism>
<name>C5FTP5_ARTOC</name>
<gene>
    <name evidence="2" type="ORF">MCYG_06067</name>
</gene>
<dbReference type="VEuPathDB" id="FungiDB:MCYG_06067"/>
<feature type="region of interest" description="Disordered" evidence="1">
    <location>
        <begin position="1"/>
        <end position="65"/>
    </location>
</feature>
<feature type="compositionally biased region" description="Polar residues" evidence="1">
    <location>
        <begin position="7"/>
        <end position="21"/>
    </location>
</feature>
<feature type="region of interest" description="Disordered" evidence="1">
    <location>
        <begin position="206"/>
        <end position="249"/>
    </location>
</feature>
<feature type="compositionally biased region" description="Polar residues" evidence="1">
    <location>
        <begin position="571"/>
        <end position="587"/>
    </location>
</feature>
<keyword evidence="3" id="KW-1185">Reference proteome</keyword>
<feature type="region of interest" description="Disordered" evidence="1">
    <location>
        <begin position="160"/>
        <end position="186"/>
    </location>
</feature>
<feature type="region of interest" description="Disordered" evidence="1">
    <location>
        <begin position="307"/>
        <end position="372"/>
    </location>
</feature>
<protein>
    <submittedName>
        <fullName evidence="2">Uncharacterized protein</fullName>
    </submittedName>
</protein>
<feature type="compositionally biased region" description="Polar residues" evidence="1">
    <location>
        <begin position="49"/>
        <end position="63"/>
    </location>
</feature>
<dbReference type="AlphaFoldDB" id="C5FTP5"/>
<dbReference type="OMA" id="CYPSIDE"/>
<dbReference type="EMBL" id="DS995705">
    <property type="protein sequence ID" value="EEQ33248.1"/>
    <property type="molecule type" value="Genomic_DNA"/>
</dbReference>
<sequence length="657" mass="68455">MAPQPGTDGSSSEYITISDTDSVGVAASEGIKSLVPSPVHENNRDTDNIHSTSTDSSMKSPFNSRIAPEELKDLLEELIRPFRDSMAAESSALPTLVSAPAPDTPDAVDAPAVTAETSTAETVSLPGLAMSAPLPVIVYPTIEAPDANVVESKSIDASLADDHQAASSSTDLADPAPPTDPSTVVSSGVSAAVSTVAACSLDTSTPTLVSTIPSTSSPEYTRNNTLPIPPKPSPPAIRAQEKPAKLPGMPPPPIVSQCHRLVFGQPSVPRGSAVPPWSTSNPLSTPFGQGSLSSSAVSSLSRYSCPPSAAASPWDHQQGLIGPAVNSSTVPSPVTRQSQGSFSTFANPMPIRKEESNGALGTVGHSSRSDSIVPPRSLGLPKFLGDVDTTNIEANDAVFYFGVICVQEHLTPSFEFLRYFGDTWVVRLKFAGHEISKMQSYPTKAAATADACRGGLTILKEAMPLWAVPDLPEPGILSNRLRWNSLLTCGENGELMYRAGGSGVLAKTIAAAPNNLSKLEPKKADQSKFPFVSSGNTAAPSKRSRKRGKGGKGQLLAEVTNSSKKPKGCETKNSQPPTAASATSTDSVKVRAVAGTEGNKTPAPAAAPAFFNPSLRVQQSSTSFGVPDAAEFAQAIFFHCRTSGNRSKDNKNPASAF</sequence>
<dbReference type="RefSeq" id="XP_002846198.1">
    <property type="nucleotide sequence ID" value="XM_002846152.1"/>
</dbReference>
<feature type="compositionally biased region" description="Polar residues" evidence="1">
    <location>
        <begin position="206"/>
        <end position="226"/>
    </location>
</feature>
<dbReference type="HOGENOM" id="CLU_020271_0_0_1"/>
<dbReference type="OrthoDB" id="4469495at2759"/>
<feature type="region of interest" description="Disordered" evidence="1">
    <location>
        <begin position="520"/>
        <end position="588"/>
    </location>
</feature>
<feature type="compositionally biased region" description="Polar residues" evidence="1">
    <location>
        <begin position="325"/>
        <end position="346"/>
    </location>
</feature>
<proteinExistence type="predicted"/>
<dbReference type="GeneID" id="9228365"/>
<accession>C5FTP5</accession>
<dbReference type="Proteomes" id="UP000002035">
    <property type="component" value="Unassembled WGS sequence"/>
</dbReference>
<reference evidence="3" key="1">
    <citation type="journal article" date="2012" name="MBio">
        <title>Comparative genome analysis of Trichophyton rubrum and related dermatophytes reveals candidate genes involved in infection.</title>
        <authorList>
            <person name="Martinez D.A."/>
            <person name="Oliver B.G."/>
            <person name="Graeser Y."/>
            <person name="Goldberg J.M."/>
            <person name="Li W."/>
            <person name="Martinez-Rossi N.M."/>
            <person name="Monod M."/>
            <person name="Shelest E."/>
            <person name="Barton R.C."/>
            <person name="Birch E."/>
            <person name="Brakhage A.A."/>
            <person name="Chen Z."/>
            <person name="Gurr S.J."/>
            <person name="Heiman D."/>
            <person name="Heitman J."/>
            <person name="Kosti I."/>
            <person name="Rossi A."/>
            <person name="Saif S."/>
            <person name="Samalova M."/>
            <person name="Saunders C.W."/>
            <person name="Shea T."/>
            <person name="Summerbell R.C."/>
            <person name="Xu J."/>
            <person name="Young S."/>
            <person name="Zeng Q."/>
            <person name="Birren B.W."/>
            <person name="Cuomo C.A."/>
            <person name="White T.C."/>
        </authorList>
    </citation>
    <scope>NUCLEOTIDE SEQUENCE [LARGE SCALE GENOMIC DNA]</scope>
    <source>
        <strain evidence="3">ATCC MYA-4605 / CBS 113480</strain>
    </source>
</reference>